<dbReference type="AlphaFoldDB" id="A0A1E5IK20"/>
<comment type="caution">
    <text evidence="1">The sequence shown here is derived from an EMBL/GenBank/DDBJ whole genome shotgun (WGS) entry which is preliminary data.</text>
</comment>
<dbReference type="EMBL" id="LNVX01000291">
    <property type="protein sequence ID" value="OEG70839.1"/>
    <property type="molecule type" value="Genomic_DNA"/>
</dbReference>
<name>A0A1E5IK20_ENDTX</name>
<gene>
    <name evidence="1" type="ORF">ATZ36_17895</name>
</gene>
<organism evidence="1 2">
    <name type="scientific">Endomicrobium trichonymphae</name>
    <dbReference type="NCBI Taxonomy" id="1408204"/>
    <lineage>
        <taxon>Bacteria</taxon>
        <taxon>Pseudomonadati</taxon>
        <taxon>Elusimicrobiota</taxon>
        <taxon>Endomicrobiia</taxon>
        <taxon>Endomicrobiales</taxon>
        <taxon>Endomicrobiaceae</taxon>
        <taxon>Candidatus Endomicrobiellum</taxon>
    </lineage>
</organism>
<keyword evidence="2" id="KW-1185">Reference proteome</keyword>
<protein>
    <submittedName>
        <fullName evidence="1">Uncharacterized protein</fullName>
    </submittedName>
</protein>
<sequence length="60" mass="6407">MKQTMDAANKKRIPVSALGKVVGIDIITKGVGSGNVTEDIGKIAKTLTADSIIETFYIKR</sequence>
<proteinExistence type="predicted"/>
<reference evidence="1 2" key="1">
    <citation type="submission" date="2015-11" db="EMBL/GenBank/DDBJ databases">
        <title>Evidence for parallel genomic evolution in an endosymbiosis of termite gut flagellates.</title>
        <authorList>
            <person name="Zheng H."/>
        </authorList>
    </citation>
    <scope>NUCLEOTIDE SEQUENCE [LARGE SCALE GENOMIC DNA]</scope>
    <source>
        <strain evidence="1 2">CET450</strain>
    </source>
</reference>
<evidence type="ECO:0000313" key="2">
    <source>
        <dbReference type="Proteomes" id="UP000095237"/>
    </source>
</evidence>
<dbReference type="Proteomes" id="UP000095237">
    <property type="component" value="Unassembled WGS sequence"/>
</dbReference>
<accession>A0A1E5IK20</accession>
<evidence type="ECO:0000313" key="1">
    <source>
        <dbReference type="EMBL" id="OEG70839.1"/>
    </source>
</evidence>